<dbReference type="EMBL" id="AFBI03000059">
    <property type="protein sequence ID" value="EJW02717.1"/>
    <property type="molecule type" value="Genomic_DNA"/>
</dbReference>
<sequence length="541" mass="64729">MNLYNLKLVFFIHYFCRFKCEGKQSDGLMLFNNYFRCLVPSTFEMLHIKLERNFSNEEEKYFHEYINNIDLKLFTVTHYAIFSKFTENKNEHKELITFLSKVLYNVNKKYIFYSDTMFIEKFVFFFQNIRNKTPMNPNTEPKISDDKSEISHLMYLILSEKTFKFVKNIFLKKDPLFCAVFVNEWINYSIDGENIKLLEQNGEKNTNIQSDFKPILIKILKNTDFKFPSFKEKLDKKVIYKNIKPLLSTLKDEERNDIQNKNEHKCTIERLKKHIMLLNKHIPNNQGEINEKTQNIIIETYKELYLNIRNCFGEIDNAMLDVLICCFHLCQLSQIQLCHFDLLRFANLHHIFKFNLQKQLYSLNFSMTIGFVYCIFVEKYEIIEHAKNISALFYIFAQYGLSFFLKDMESEEMKKLVEDDLFCDILLPFYLIIGCKLTQNGASLSDTKNILVNMKVIKKKYGETIENIIYGDKINFKDIKWDNFKTFLEQNKSLNYAIEMYDALFVKKKEICILFSAKFPKLENKESRLAHFYRSNECFLM</sequence>
<protein>
    <submittedName>
        <fullName evidence="1">Uncharacterized protein</fullName>
    </submittedName>
</protein>
<dbReference type="Proteomes" id="UP000003163">
    <property type="component" value="Unassembled WGS sequence"/>
</dbReference>
<reference evidence="2" key="2">
    <citation type="submission" date="2015-07" db="EMBL/GenBank/DDBJ databases">
        <title>Contrasting host-pathogen interactions and genome evolution in two generalist and specialist microsporidian pathogens of mosquitoes.</title>
        <authorList>
            <consortium name="The Broad Institute Genomics Platform"/>
            <consortium name="The Broad Institute Genome Sequencing Center for Infectious Disease"/>
            <person name="Cuomo C.A."/>
            <person name="Sanscrainte N.D."/>
            <person name="Goldberg J.M."/>
            <person name="Heiman D."/>
            <person name="Young S."/>
            <person name="Zeng Q."/>
            <person name="Becnel J.J."/>
            <person name="Birren B.W."/>
        </authorList>
    </citation>
    <scope>NUCLEOTIDE SEQUENCE [LARGE SCALE GENOMIC DNA]</scope>
    <source>
        <strain evidence="2">USNM 41457</strain>
    </source>
</reference>
<dbReference type="AlphaFoldDB" id="J9DMY8"/>
<gene>
    <name evidence="1" type="ORF">EDEG_02901</name>
</gene>
<evidence type="ECO:0000313" key="1">
    <source>
        <dbReference type="EMBL" id="EJW02717.1"/>
    </source>
</evidence>
<dbReference type="InParanoid" id="J9DMY8"/>
<dbReference type="HOGENOM" id="CLU_503452_0_0_1"/>
<organism evidence="1 2">
    <name type="scientific">Edhazardia aedis (strain USNM 41457)</name>
    <name type="common">Microsporidian parasite</name>
    <dbReference type="NCBI Taxonomy" id="1003232"/>
    <lineage>
        <taxon>Eukaryota</taxon>
        <taxon>Fungi</taxon>
        <taxon>Fungi incertae sedis</taxon>
        <taxon>Microsporidia</taxon>
        <taxon>Edhazardia</taxon>
    </lineage>
</organism>
<reference evidence="1 2" key="1">
    <citation type="submission" date="2011-08" db="EMBL/GenBank/DDBJ databases">
        <authorList>
            <person name="Liu Z.J."/>
            <person name="Shi F.L."/>
            <person name="Lu J.Q."/>
            <person name="Li M."/>
            <person name="Wang Z.L."/>
        </authorList>
    </citation>
    <scope>NUCLEOTIDE SEQUENCE [LARGE SCALE GENOMIC DNA]</scope>
    <source>
        <strain evidence="1 2">USNM 41457</strain>
    </source>
</reference>
<keyword evidence="2" id="KW-1185">Reference proteome</keyword>
<evidence type="ECO:0000313" key="2">
    <source>
        <dbReference type="Proteomes" id="UP000003163"/>
    </source>
</evidence>
<comment type="caution">
    <text evidence="1">The sequence shown here is derived from an EMBL/GenBank/DDBJ whole genome shotgun (WGS) entry which is preliminary data.</text>
</comment>
<accession>J9DMY8</accession>
<dbReference type="VEuPathDB" id="MicrosporidiaDB:EDEG_02901"/>
<proteinExistence type="predicted"/>
<name>J9DMY8_EDHAE</name>